<reference evidence="1 2" key="1">
    <citation type="submission" date="2014-04" db="EMBL/GenBank/DDBJ databases">
        <authorList>
            <consortium name="DOE Joint Genome Institute"/>
            <person name="Kuo A."/>
            <person name="Tarkka M."/>
            <person name="Buscot F."/>
            <person name="Kohler A."/>
            <person name="Nagy L.G."/>
            <person name="Floudas D."/>
            <person name="Copeland A."/>
            <person name="Barry K.W."/>
            <person name="Cichocki N."/>
            <person name="Veneault-Fourrey C."/>
            <person name="LaButti K."/>
            <person name="Lindquist E.A."/>
            <person name="Lipzen A."/>
            <person name="Lundell T."/>
            <person name="Morin E."/>
            <person name="Murat C."/>
            <person name="Sun H."/>
            <person name="Tunlid A."/>
            <person name="Henrissat B."/>
            <person name="Grigoriev I.V."/>
            <person name="Hibbett D.S."/>
            <person name="Martin F."/>
            <person name="Nordberg H.P."/>
            <person name="Cantor M.N."/>
            <person name="Hua S.X."/>
        </authorList>
    </citation>
    <scope>NUCLEOTIDE SEQUENCE [LARGE SCALE GENOMIC DNA]</scope>
    <source>
        <strain evidence="1 2">F 1598</strain>
    </source>
</reference>
<evidence type="ECO:0000313" key="1">
    <source>
        <dbReference type="EMBL" id="KIM77536.1"/>
    </source>
</evidence>
<sequence>MDPWHPNTQILLKAIRKTPIESLRNVVNNSAATHVLGRVYSFFDYYRAGGGPQGLSDDIYT</sequence>
<evidence type="ECO:0000313" key="2">
    <source>
        <dbReference type="Proteomes" id="UP000054166"/>
    </source>
</evidence>
<gene>
    <name evidence="1" type="ORF">PILCRDRAFT_617629</name>
</gene>
<reference evidence="2" key="2">
    <citation type="submission" date="2015-01" db="EMBL/GenBank/DDBJ databases">
        <title>Evolutionary Origins and Diversification of the Mycorrhizal Mutualists.</title>
        <authorList>
            <consortium name="DOE Joint Genome Institute"/>
            <consortium name="Mycorrhizal Genomics Consortium"/>
            <person name="Kohler A."/>
            <person name="Kuo A."/>
            <person name="Nagy L.G."/>
            <person name="Floudas D."/>
            <person name="Copeland A."/>
            <person name="Barry K.W."/>
            <person name="Cichocki N."/>
            <person name="Veneault-Fourrey C."/>
            <person name="LaButti K."/>
            <person name="Lindquist E.A."/>
            <person name="Lipzen A."/>
            <person name="Lundell T."/>
            <person name="Morin E."/>
            <person name="Murat C."/>
            <person name="Riley R."/>
            <person name="Ohm R."/>
            <person name="Sun H."/>
            <person name="Tunlid A."/>
            <person name="Henrissat B."/>
            <person name="Grigoriev I.V."/>
            <person name="Hibbett D.S."/>
            <person name="Martin F."/>
        </authorList>
    </citation>
    <scope>NUCLEOTIDE SEQUENCE [LARGE SCALE GENOMIC DNA]</scope>
    <source>
        <strain evidence="2">F 1598</strain>
    </source>
</reference>
<dbReference type="InParanoid" id="A0A0C3FCL0"/>
<protein>
    <submittedName>
        <fullName evidence="1">Uncharacterized protein</fullName>
    </submittedName>
</protein>
<name>A0A0C3FCL0_PILCF</name>
<organism evidence="1 2">
    <name type="scientific">Piloderma croceum (strain F 1598)</name>
    <dbReference type="NCBI Taxonomy" id="765440"/>
    <lineage>
        <taxon>Eukaryota</taxon>
        <taxon>Fungi</taxon>
        <taxon>Dikarya</taxon>
        <taxon>Basidiomycota</taxon>
        <taxon>Agaricomycotina</taxon>
        <taxon>Agaricomycetes</taxon>
        <taxon>Agaricomycetidae</taxon>
        <taxon>Atheliales</taxon>
        <taxon>Atheliaceae</taxon>
        <taxon>Piloderma</taxon>
    </lineage>
</organism>
<accession>A0A0C3FCL0</accession>
<dbReference type="Proteomes" id="UP000054166">
    <property type="component" value="Unassembled WGS sequence"/>
</dbReference>
<dbReference type="AlphaFoldDB" id="A0A0C3FCL0"/>
<dbReference type="EMBL" id="KN833024">
    <property type="protein sequence ID" value="KIM77536.1"/>
    <property type="molecule type" value="Genomic_DNA"/>
</dbReference>
<proteinExistence type="predicted"/>
<keyword evidence="2" id="KW-1185">Reference proteome</keyword>
<dbReference type="HOGENOM" id="CLU_2923481_0_0_1"/>